<dbReference type="Gene3D" id="2.60.40.10">
    <property type="entry name" value="Immunoglobulins"/>
    <property type="match status" value="1"/>
</dbReference>
<evidence type="ECO:0000256" key="1">
    <source>
        <dbReference type="ARBA" id="ARBA00001445"/>
    </source>
</evidence>
<dbReference type="Pfam" id="PF17389">
    <property type="entry name" value="Bac_rhamnosid6H"/>
    <property type="match status" value="1"/>
</dbReference>
<dbReference type="InterPro" id="IPR035398">
    <property type="entry name" value="Bac_rhamnosid_C"/>
</dbReference>
<dbReference type="PANTHER" id="PTHR33307">
    <property type="entry name" value="ALPHA-RHAMNOSIDASE (EUROFUNG)"/>
    <property type="match status" value="1"/>
</dbReference>
<evidence type="ECO:0000313" key="10">
    <source>
        <dbReference type="Proteomes" id="UP001164286"/>
    </source>
</evidence>
<dbReference type="PIRSF" id="PIRSF010631">
    <property type="entry name" value="A-rhamnsds"/>
    <property type="match status" value="1"/>
</dbReference>
<feature type="domain" description="Alpha-L-rhamnosidase C-terminal" evidence="8">
    <location>
        <begin position="757"/>
        <end position="831"/>
    </location>
</feature>
<dbReference type="SUPFAM" id="SSF48208">
    <property type="entry name" value="Six-hairpin glycosidases"/>
    <property type="match status" value="1"/>
</dbReference>
<reference evidence="9" key="1">
    <citation type="journal article" date="2022" name="G3 (Bethesda)">
        <title>High quality genome of the basidiomycete yeast Dioszegia hungarica PDD-24b-2 isolated from cloud water.</title>
        <authorList>
            <person name="Jarrige D."/>
            <person name="Haridas S."/>
            <person name="Bleykasten-Grosshans C."/>
            <person name="Joly M."/>
            <person name="Nadalig T."/>
            <person name="Sancelme M."/>
            <person name="Vuilleumier S."/>
            <person name="Grigoriev I.V."/>
            <person name="Amato P."/>
            <person name="Bringel F."/>
        </authorList>
    </citation>
    <scope>NUCLEOTIDE SEQUENCE</scope>
    <source>
        <strain evidence="9">PDD-24b-2</strain>
    </source>
</reference>
<name>A0AA38H7D8_9TREE</name>
<evidence type="ECO:0000313" key="9">
    <source>
        <dbReference type="EMBL" id="KAI9635317.1"/>
    </source>
</evidence>
<dbReference type="InterPro" id="IPR008928">
    <property type="entry name" value="6-hairpin_glycosidase_sf"/>
</dbReference>
<keyword evidence="3" id="KW-0378">Hydrolase</keyword>
<dbReference type="Gene3D" id="2.60.420.10">
    <property type="entry name" value="Maltose phosphorylase, domain 3"/>
    <property type="match status" value="1"/>
</dbReference>
<evidence type="ECO:0000259" key="8">
    <source>
        <dbReference type="Pfam" id="PF17390"/>
    </source>
</evidence>
<dbReference type="EC" id="3.2.1.40" evidence="2"/>
<feature type="domain" description="Alpha-L-rhamnosidase six-hairpin glycosidase" evidence="7">
    <location>
        <begin position="399"/>
        <end position="755"/>
    </location>
</feature>
<dbReference type="InterPro" id="IPR035396">
    <property type="entry name" value="Bac_rhamnosid6H"/>
</dbReference>
<evidence type="ECO:0000259" key="5">
    <source>
        <dbReference type="Pfam" id="PF05592"/>
    </source>
</evidence>
<dbReference type="Pfam" id="PF08531">
    <property type="entry name" value="Bac_rhamnosid_N"/>
    <property type="match status" value="1"/>
</dbReference>
<dbReference type="Gene3D" id="2.60.120.260">
    <property type="entry name" value="Galactose-binding domain-like"/>
    <property type="match status" value="2"/>
</dbReference>
<accession>A0AA38H7D8</accession>
<dbReference type="AlphaFoldDB" id="A0AA38H7D8"/>
<dbReference type="RefSeq" id="XP_052945094.1">
    <property type="nucleotide sequence ID" value="XM_053087064.1"/>
</dbReference>
<feature type="domain" description="Bacterial alpha-L-rhamnosidase N-terminal" evidence="6">
    <location>
        <begin position="136"/>
        <end position="288"/>
    </location>
</feature>
<keyword evidence="10" id="KW-1185">Reference proteome</keyword>
<dbReference type="Gene3D" id="1.50.10.10">
    <property type="match status" value="1"/>
</dbReference>
<evidence type="ECO:0000259" key="7">
    <source>
        <dbReference type="Pfam" id="PF17389"/>
    </source>
</evidence>
<sequence>MSVQIAQVTAEHHESGFALDTPSPRLSWRFKETEAEDWVQMGYEIQVKREQGEEVYKVDSAQSVLVPWPSSPLSPREIVEVRVRAIGATTTDWSSITLEASLLDSKWSASMITGPTEDASQPKHPFRLQKRFTLSTVGRARLYATALGVYEVEINGGRVGDQLLTPGWTSYNYHLNYQTYDVGGYLQEGENVITAHVAEGWYAGRLGKAYRNIWGDRLGFVGQLEVDKEVIVSDDTWSVLASYILEAEIYNGEVVDTNPADAHVLNATILPFPTAKLISSHAPPVRRVMEVAPVAMITTPEGKKVLDFGQNLVGWLRINRDLEGDGDMLLRHAEVMEDGELGVRPLRTAMARDIIKLGGPTKGWEPKFTFHGFRYAEITYNGDFTPDDFTAIVISSDMRRTGHFTCSHEMISKLHENVVWGMRGNFVSVPMDCPQRDERLGWTGDIQVFAPTASFLFDTHSFLAGWLKDVAAEQKQYDGVPPIFVPWTPPPKDLVNPLGGHKPKPHGVWADVVAHTPWDLYMAYGDVQVLEEQFESMVLWLEKGVPRAESGLWSGEQAQYGDWLDPKAPPQFPAHGRTDYLLPANAYLVYTTGLVARIARLIGRQEADKYQADHVRLRALFRDEYITKNGRVTSDTQTALTLALWFDLVDEDQRKHTLGRLEWLVQWDYFKVSTGFAGTPLVLPNLARHGALHLAYRMLQEADNPSWLYSIGMGATTIWERWDSMLPDGTVNPGQMTSFNHYALGSVAAFMHRTIGGLAPRDPGWKSALIQPQPGGTVTSAQTSFDSPYGPYAVSWALNGEDMTVNISVPPNTTAQVMLPGVNEMMGSGKKVYSVKWEKDARWPPKGRPGPQSVLMPDRFVS</sequence>
<evidence type="ECO:0000256" key="3">
    <source>
        <dbReference type="ARBA" id="ARBA00022801"/>
    </source>
</evidence>
<organism evidence="9 10">
    <name type="scientific">Dioszegia hungarica</name>
    <dbReference type="NCBI Taxonomy" id="4972"/>
    <lineage>
        <taxon>Eukaryota</taxon>
        <taxon>Fungi</taxon>
        <taxon>Dikarya</taxon>
        <taxon>Basidiomycota</taxon>
        <taxon>Agaricomycotina</taxon>
        <taxon>Tremellomycetes</taxon>
        <taxon>Tremellales</taxon>
        <taxon>Bulleribasidiaceae</taxon>
        <taxon>Dioszegia</taxon>
    </lineage>
</organism>
<dbReference type="InterPro" id="IPR013783">
    <property type="entry name" value="Ig-like_fold"/>
</dbReference>
<dbReference type="PANTHER" id="PTHR33307:SF6">
    <property type="entry name" value="ALPHA-RHAMNOSIDASE (EUROFUNG)-RELATED"/>
    <property type="match status" value="1"/>
</dbReference>
<feature type="domain" description="Alpha-L-rhamnosidase concanavalin-like" evidence="5">
    <location>
        <begin position="298"/>
        <end position="394"/>
    </location>
</feature>
<gene>
    <name evidence="9" type="ORF">MKK02DRAFT_25595</name>
</gene>
<dbReference type="Pfam" id="PF17390">
    <property type="entry name" value="Bac_rhamnosid_C"/>
    <property type="match status" value="1"/>
</dbReference>
<dbReference type="GO" id="GO:0005975">
    <property type="term" value="P:carbohydrate metabolic process"/>
    <property type="evidence" value="ECO:0007669"/>
    <property type="project" value="InterPro"/>
</dbReference>
<dbReference type="Pfam" id="PF25788">
    <property type="entry name" value="Ig_Rha78A_N"/>
    <property type="match status" value="1"/>
</dbReference>
<evidence type="ECO:0000256" key="2">
    <source>
        <dbReference type="ARBA" id="ARBA00012652"/>
    </source>
</evidence>
<comment type="caution">
    <text evidence="9">The sequence shown here is derived from an EMBL/GenBank/DDBJ whole genome shotgun (WGS) entry which is preliminary data.</text>
</comment>
<comment type="catalytic activity">
    <reaction evidence="1">
        <text>Hydrolysis of terminal non-reducing alpha-L-rhamnose residues in alpha-L-rhamnosides.</text>
        <dbReference type="EC" id="3.2.1.40"/>
    </reaction>
</comment>
<dbReference type="EMBL" id="JAKWFO010000005">
    <property type="protein sequence ID" value="KAI9635317.1"/>
    <property type="molecule type" value="Genomic_DNA"/>
</dbReference>
<dbReference type="InterPro" id="IPR016007">
    <property type="entry name" value="Alpha_rhamnosid"/>
</dbReference>
<dbReference type="InterPro" id="IPR012341">
    <property type="entry name" value="6hp_glycosidase-like_sf"/>
</dbReference>
<evidence type="ECO:0000256" key="4">
    <source>
        <dbReference type="SAM" id="MobiDB-lite"/>
    </source>
</evidence>
<protein>
    <recommendedName>
        <fullName evidence="2">alpha-L-rhamnosidase</fullName>
        <ecNumber evidence="2">3.2.1.40</ecNumber>
    </recommendedName>
</protein>
<dbReference type="InterPro" id="IPR013737">
    <property type="entry name" value="Bac_rhamnosid_N"/>
</dbReference>
<dbReference type="Pfam" id="PF05592">
    <property type="entry name" value="Bac_rhamnosid"/>
    <property type="match status" value="1"/>
</dbReference>
<dbReference type="GO" id="GO:0030596">
    <property type="term" value="F:alpha-L-rhamnosidase activity"/>
    <property type="evidence" value="ECO:0007669"/>
    <property type="project" value="UniProtKB-EC"/>
</dbReference>
<feature type="region of interest" description="Disordered" evidence="4">
    <location>
        <begin position="842"/>
        <end position="862"/>
    </location>
</feature>
<dbReference type="GeneID" id="77726265"/>
<dbReference type="InterPro" id="IPR008902">
    <property type="entry name" value="Rhamnosid_concanavalin"/>
</dbReference>
<evidence type="ECO:0000259" key="6">
    <source>
        <dbReference type="Pfam" id="PF08531"/>
    </source>
</evidence>
<dbReference type="Proteomes" id="UP001164286">
    <property type="component" value="Unassembled WGS sequence"/>
</dbReference>
<proteinExistence type="predicted"/>